<dbReference type="SUPFAM" id="SSF52540">
    <property type="entry name" value="P-loop containing nucleoside triphosphate hydrolases"/>
    <property type="match status" value="1"/>
</dbReference>
<feature type="binding site" evidence="7">
    <location>
        <position position="33"/>
    </location>
    <ligand>
        <name>substrate</name>
    </ligand>
</feature>
<reference evidence="8 9" key="1">
    <citation type="submission" date="2016-02" db="EMBL/GenBank/DDBJ databases">
        <title>Paenibacillus sp. LPB0068, isolated from Crassostrea gigas.</title>
        <authorList>
            <person name="Shin S.-K."/>
            <person name="Yi H."/>
        </authorList>
    </citation>
    <scope>NUCLEOTIDE SEQUENCE [LARGE SCALE GENOMIC DNA]</scope>
    <source>
        <strain evidence="8 9">LPB0068</strain>
    </source>
</reference>
<keyword evidence="3 7" id="KW-0547">Nucleotide-binding</keyword>
<feature type="binding site" evidence="7">
    <location>
        <begin position="11"/>
        <end position="16"/>
    </location>
    <ligand>
        <name>ATP</name>
        <dbReference type="ChEBI" id="CHEBI:30616"/>
    </ligand>
</feature>
<feature type="binding site" evidence="7">
    <location>
        <position position="15"/>
    </location>
    <ligand>
        <name>Mg(2+)</name>
        <dbReference type="ChEBI" id="CHEBI:18420"/>
    </ligand>
</feature>
<dbReference type="UniPathway" id="UPA00053">
    <property type="reaction ID" value="UER00088"/>
</dbReference>
<comment type="subunit">
    <text evidence="7">Monomer.</text>
</comment>
<keyword evidence="7" id="KW-0479">Metal-binding</keyword>
<evidence type="ECO:0000313" key="9">
    <source>
        <dbReference type="Proteomes" id="UP000077134"/>
    </source>
</evidence>
<evidence type="ECO:0000256" key="2">
    <source>
        <dbReference type="ARBA" id="ARBA00022679"/>
    </source>
</evidence>
<dbReference type="STRING" id="1763538.LPB68_10180"/>
<keyword evidence="5 7" id="KW-0067">ATP-binding</keyword>
<comment type="function">
    <text evidence="7">Catalyzes the specific phosphorylation of the 3-hydroxyl group of shikimic acid using ATP as a cosubstrate.</text>
</comment>
<organism evidence="8 9">
    <name type="scientific">Paenibacillus crassostreae</name>
    <dbReference type="NCBI Taxonomy" id="1763538"/>
    <lineage>
        <taxon>Bacteria</taxon>
        <taxon>Bacillati</taxon>
        <taxon>Bacillota</taxon>
        <taxon>Bacilli</taxon>
        <taxon>Bacillales</taxon>
        <taxon>Paenibacillaceae</taxon>
        <taxon>Paenibacillus</taxon>
    </lineage>
</organism>
<dbReference type="EMBL" id="LSFN01000035">
    <property type="protein sequence ID" value="OAB72515.1"/>
    <property type="molecule type" value="Genomic_DNA"/>
</dbReference>
<comment type="catalytic activity">
    <reaction evidence="7">
        <text>shikimate + ATP = 3-phosphoshikimate + ADP + H(+)</text>
        <dbReference type="Rhea" id="RHEA:13121"/>
        <dbReference type="ChEBI" id="CHEBI:15378"/>
        <dbReference type="ChEBI" id="CHEBI:30616"/>
        <dbReference type="ChEBI" id="CHEBI:36208"/>
        <dbReference type="ChEBI" id="CHEBI:145989"/>
        <dbReference type="ChEBI" id="CHEBI:456216"/>
        <dbReference type="EC" id="2.7.1.71"/>
    </reaction>
</comment>
<sequence length="165" mass="18402">MMNIVLIGMPTAGKSTVGVILAKVKGYDFVDSDLVIQNQENRLLKDIIAQEGIDSFISIENRTNASLFVNHSIIATGGSVIYGDEAMAHLKDIGTVVYLKLSYETIQERLENAKQRGVVLRENQTLLQLYQERCPLYESYADVIIDAENLGIEELIEKILDQLPS</sequence>
<dbReference type="Gene3D" id="3.40.50.300">
    <property type="entry name" value="P-loop containing nucleotide triphosphate hydrolases"/>
    <property type="match status" value="1"/>
</dbReference>
<dbReference type="CDD" id="cd00464">
    <property type="entry name" value="SK"/>
    <property type="match status" value="1"/>
</dbReference>
<dbReference type="HAMAP" id="MF_00109">
    <property type="entry name" value="Shikimate_kinase"/>
    <property type="match status" value="1"/>
</dbReference>
<protein>
    <recommendedName>
        <fullName evidence="7">Shikimate kinase</fullName>
        <shortName evidence="7">SK</shortName>
        <ecNumber evidence="7">2.7.1.71</ecNumber>
    </recommendedName>
</protein>
<name>A0A167BW88_9BACL</name>
<dbReference type="KEGG" id="pcx:LPB68_10180"/>
<proteinExistence type="inferred from homology"/>
<keyword evidence="9" id="KW-1185">Reference proteome</keyword>
<evidence type="ECO:0000256" key="3">
    <source>
        <dbReference type="ARBA" id="ARBA00022741"/>
    </source>
</evidence>
<feature type="binding site" evidence="7">
    <location>
        <position position="133"/>
    </location>
    <ligand>
        <name>substrate</name>
    </ligand>
</feature>
<dbReference type="Proteomes" id="UP000077134">
    <property type="component" value="Unassembled WGS sequence"/>
</dbReference>
<keyword evidence="7" id="KW-0460">Magnesium</keyword>
<comment type="subcellular location">
    <subcellularLocation>
        <location evidence="7">Cytoplasm</location>
    </subcellularLocation>
</comment>
<comment type="caution">
    <text evidence="7">Lacks conserved residue(s) required for the propagation of feature annotation.</text>
</comment>
<dbReference type="PANTHER" id="PTHR21087">
    <property type="entry name" value="SHIKIMATE KINASE"/>
    <property type="match status" value="1"/>
</dbReference>
<keyword evidence="6 7" id="KW-0057">Aromatic amino acid biosynthesis</keyword>
<accession>A0A167BW88</accession>
<gene>
    <name evidence="7" type="primary">aroK</name>
    <name evidence="8" type="ORF">PNBC_16625</name>
</gene>
<feature type="binding site" evidence="7">
    <location>
        <position position="78"/>
    </location>
    <ligand>
        <name>substrate</name>
    </ligand>
</feature>
<dbReference type="GO" id="GO:0000287">
    <property type="term" value="F:magnesium ion binding"/>
    <property type="evidence" value="ECO:0007669"/>
    <property type="project" value="UniProtKB-UniRule"/>
</dbReference>
<dbReference type="RefSeq" id="WP_068660092.1">
    <property type="nucleotide sequence ID" value="NZ_CP017770.1"/>
</dbReference>
<dbReference type="OrthoDB" id="9800332at2"/>
<comment type="pathway">
    <text evidence="7">Metabolic intermediate biosynthesis; chorismate biosynthesis; chorismate from D-erythrose 4-phosphate and phosphoenolpyruvate: step 5/7.</text>
</comment>
<dbReference type="GO" id="GO:0009073">
    <property type="term" value="P:aromatic amino acid family biosynthetic process"/>
    <property type="evidence" value="ECO:0007669"/>
    <property type="project" value="UniProtKB-KW"/>
</dbReference>
<evidence type="ECO:0000256" key="4">
    <source>
        <dbReference type="ARBA" id="ARBA00022777"/>
    </source>
</evidence>
<feature type="binding site" evidence="7">
    <location>
        <position position="116"/>
    </location>
    <ligand>
        <name>ATP</name>
        <dbReference type="ChEBI" id="CHEBI:30616"/>
    </ligand>
</feature>
<dbReference type="GO" id="GO:0005829">
    <property type="term" value="C:cytosol"/>
    <property type="evidence" value="ECO:0007669"/>
    <property type="project" value="TreeGrafter"/>
</dbReference>
<evidence type="ECO:0000256" key="1">
    <source>
        <dbReference type="ARBA" id="ARBA00022605"/>
    </source>
</evidence>
<dbReference type="PANTHER" id="PTHR21087:SF16">
    <property type="entry name" value="SHIKIMATE KINASE 1, CHLOROPLASTIC"/>
    <property type="match status" value="1"/>
</dbReference>
<keyword evidence="2 7" id="KW-0808">Transferase</keyword>
<dbReference type="GO" id="GO:0008652">
    <property type="term" value="P:amino acid biosynthetic process"/>
    <property type="evidence" value="ECO:0007669"/>
    <property type="project" value="UniProtKB-KW"/>
</dbReference>
<dbReference type="InterPro" id="IPR031322">
    <property type="entry name" value="Shikimate/glucono_kinase"/>
</dbReference>
<keyword evidence="4 7" id="KW-0418">Kinase</keyword>
<comment type="caution">
    <text evidence="8">The sequence shown here is derived from an EMBL/GenBank/DDBJ whole genome shotgun (WGS) entry which is preliminary data.</text>
</comment>
<dbReference type="InterPro" id="IPR027417">
    <property type="entry name" value="P-loop_NTPase"/>
</dbReference>
<comment type="cofactor">
    <cofactor evidence="7">
        <name>Mg(2+)</name>
        <dbReference type="ChEBI" id="CHEBI:18420"/>
    </cofactor>
    <text evidence="7">Binds 1 Mg(2+) ion per subunit.</text>
</comment>
<evidence type="ECO:0000256" key="5">
    <source>
        <dbReference type="ARBA" id="ARBA00022840"/>
    </source>
</evidence>
<dbReference type="AlphaFoldDB" id="A0A167BW88"/>
<keyword evidence="1 7" id="KW-0028">Amino-acid biosynthesis</keyword>
<evidence type="ECO:0000256" key="7">
    <source>
        <dbReference type="HAMAP-Rule" id="MF_00109"/>
    </source>
</evidence>
<evidence type="ECO:0000313" key="8">
    <source>
        <dbReference type="EMBL" id="OAB72515.1"/>
    </source>
</evidence>
<dbReference type="PRINTS" id="PR01100">
    <property type="entry name" value="SHIKIMTKNASE"/>
</dbReference>
<dbReference type="Pfam" id="PF01202">
    <property type="entry name" value="SKI"/>
    <property type="match status" value="1"/>
</dbReference>
<dbReference type="EC" id="2.7.1.71" evidence="7"/>
<dbReference type="GO" id="GO:0004765">
    <property type="term" value="F:shikimate kinase activity"/>
    <property type="evidence" value="ECO:0007669"/>
    <property type="project" value="UniProtKB-UniRule"/>
</dbReference>
<keyword evidence="7" id="KW-0963">Cytoplasm</keyword>
<dbReference type="GO" id="GO:0005524">
    <property type="term" value="F:ATP binding"/>
    <property type="evidence" value="ECO:0007669"/>
    <property type="project" value="UniProtKB-UniRule"/>
</dbReference>
<dbReference type="GO" id="GO:0009423">
    <property type="term" value="P:chorismate biosynthetic process"/>
    <property type="evidence" value="ECO:0007669"/>
    <property type="project" value="UniProtKB-UniRule"/>
</dbReference>
<comment type="similarity">
    <text evidence="7">Belongs to the shikimate kinase family.</text>
</comment>
<dbReference type="InterPro" id="IPR000623">
    <property type="entry name" value="Shikimate_kinase/TSH1"/>
</dbReference>
<evidence type="ECO:0000256" key="6">
    <source>
        <dbReference type="ARBA" id="ARBA00023141"/>
    </source>
</evidence>